<dbReference type="Proteomes" id="UP000069906">
    <property type="component" value="Chromosome"/>
</dbReference>
<dbReference type="KEGG" id="hsu:HLASF_1130"/>
<dbReference type="EMBL" id="CP008874">
    <property type="protein sequence ID" value="AKH97618.1"/>
    <property type="molecule type" value="Genomic_DNA"/>
</dbReference>
<evidence type="ECO:0000313" key="2">
    <source>
        <dbReference type="EMBL" id="AKH97618.1"/>
    </source>
</evidence>
<keyword evidence="1" id="KW-0812">Transmembrane</keyword>
<sequence>MSSAGWKHSIVAEYNARIQQCAHCGGDGNKHTCFQTGRILADYLLAAAKFWTMILRIVLAVFGLIELLFPRQVIDYMMDITTTEEATFEFKPWVYKLARLEGFAFVLIAFWWSKNRTEGN</sequence>
<organism evidence="2 3">
    <name type="scientific">Halanaeroarchaeum sulfurireducens</name>
    <dbReference type="NCBI Taxonomy" id="1604004"/>
    <lineage>
        <taxon>Archaea</taxon>
        <taxon>Methanobacteriati</taxon>
        <taxon>Methanobacteriota</taxon>
        <taxon>Stenosarchaea group</taxon>
        <taxon>Halobacteria</taxon>
        <taxon>Halobacteriales</taxon>
        <taxon>Halobacteriaceae</taxon>
        <taxon>Halanaeroarchaeum</taxon>
    </lineage>
</organism>
<keyword evidence="1" id="KW-0472">Membrane</keyword>
<dbReference type="HOGENOM" id="CLU_2044333_0_0_2"/>
<accession>A0A0F7PE54</accession>
<proteinExistence type="predicted"/>
<keyword evidence="3" id="KW-1185">Reference proteome</keyword>
<reference evidence="2 3" key="1">
    <citation type="journal article" date="2015" name="ISME J.">
        <title>Elemental sulfur and acetate can support life of a novel strictly anaerobic haloarchaeon.</title>
        <authorList>
            <person name="Sorokin D.Y."/>
            <person name="Kublanov I.V."/>
            <person name="Gavrilov S.N."/>
            <person name="Rojo D."/>
            <person name="Roman P."/>
            <person name="Golyshin P.N."/>
            <person name="Slepak V.Z."/>
            <person name="Smedile F."/>
            <person name="Ferrer M."/>
            <person name="Messina E."/>
            <person name="La Cono V."/>
            <person name="Yakimov M.M."/>
        </authorList>
    </citation>
    <scope>NUCLEOTIDE SEQUENCE [LARGE SCALE GENOMIC DNA]</scope>
    <source>
        <strain evidence="2 3">HSR2</strain>
    </source>
</reference>
<feature type="transmembrane region" description="Helical" evidence="1">
    <location>
        <begin position="50"/>
        <end position="69"/>
    </location>
</feature>
<gene>
    <name evidence="2" type="ORF">HLASF_1130</name>
</gene>
<evidence type="ECO:0000256" key="1">
    <source>
        <dbReference type="SAM" id="Phobius"/>
    </source>
</evidence>
<dbReference type="AlphaFoldDB" id="A0A0F7PE54"/>
<keyword evidence="1" id="KW-1133">Transmembrane helix</keyword>
<protein>
    <submittedName>
        <fullName evidence="2">Uncharacterized protein</fullName>
    </submittedName>
</protein>
<evidence type="ECO:0000313" key="3">
    <source>
        <dbReference type="Proteomes" id="UP000069906"/>
    </source>
</evidence>
<name>A0A0F7PE54_9EURY</name>